<dbReference type="EMBL" id="MN740534">
    <property type="protein sequence ID" value="QHU31972.1"/>
    <property type="molecule type" value="Genomic_DNA"/>
</dbReference>
<organism evidence="1">
    <name type="scientific">viral metagenome</name>
    <dbReference type="NCBI Taxonomy" id="1070528"/>
    <lineage>
        <taxon>unclassified sequences</taxon>
        <taxon>metagenomes</taxon>
        <taxon>organismal metagenomes</taxon>
    </lineage>
</organism>
<sequence>MDFYSINVPAPAPEDFDNMHLIQLAQIETWNNDIMEIHWRPASRQILISIDDECIVQPDNINIVTSIATLFSCDDYQIRIKDLAIGNDGATPEELWSLYNSNWVYYAENNVSLQFRADVDYDADSAPQWVDIVPDSQPFAPMPYIMLD</sequence>
<accession>A0A6C0LRT4</accession>
<name>A0A6C0LRT4_9ZZZZ</name>
<protein>
    <submittedName>
        <fullName evidence="1">Uncharacterized protein</fullName>
    </submittedName>
</protein>
<evidence type="ECO:0000313" key="1">
    <source>
        <dbReference type="EMBL" id="QHU31972.1"/>
    </source>
</evidence>
<reference evidence="1" key="1">
    <citation type="journal article" date="2020" name="Nature">
        <title>Giant virus diversity and host interactions through global metagenomics.</title>
        <authorList>
            <person name="Schulz F."/>
            <person name="Roux S."/>
            <person name="Paez-Espino D."/>
            <person name="Jungbluth S."/>
            <person name="Walsh D.A."/>
            <person name="Denef V.J."/>
            <person name="McMahon K.D."/>
            <person name="Konstantinidis K.T."/>
            <person name="Eloe-Fadrosh E.A."/>
            <person name="Kyrpides N.C."/>
            <person name="Woyke T."/>
        </authorList>
    </citation>
    <scope>NUCLEOTIDE SEQUENCE</scope>
    <source>
        <strain evidence="1">GVMAG-M-3300027963-41</strain>
    </source>
</reference>
<dbReference type="AlphaFoldDB" id="A0A6C0LRT4"/>
<proteinExistence type="predicted"/>